<comment type="similarity">
    <text evidence="3">Belongs to the DNase I family.</text>
</comment>
<dbReference type="EMBL" id="CAJVQB010000032">
    <property type="protein sequence ID" value="CAG8459763.1"/>
    <property type="molecule type" value="Genomic_DNA"/>
</dbReference>
<dbReference type="Gene3D" id="3.60.10.10">
    <property type="entry name" value="Endonuclease/exonuclease/phosphatase"/>
    <property type="match status" value="1"/>
</dbReference>
<evidence type="ECO:0000256" key="1">
    <source>
        <dbReference type="ARBA" id="ARBA00022722"/>
    </source>
</evidence>
<dbReference type="InterPro" id="IPR036691">
    <property type="entry name" value="Endo/exonu/phosph_ase_sf"/>
</dbReference>
<accession>A0ABM8VVZ8</accession>
<evidence type="ECO:0000313" key="4">
    <source>
        <dbReference type="EMBL" id="CAG8459763.1"/>
    </source>
</evidence>
<evidence type="ECO:0000313" key="5">
    <source>
        <dbReference type="Proteomes" id="UP000789901"/>
    </source>
</evidence>
<dbReference type="PRINTS" id="PR00130">
    <property type="entry name" value="DNASEI"/>
</dbReference>
<dbReference type="SUPFAM" id="SSF56219">
    <property type="entry name" value="DNase I-like"/>
    <property type="match status" value="1"/>
</dbReference>
<keyword evidence="5" id="KW-1185">Reference proteome</keyword>
<dbReference type="SMART" id="SM00476">
    <property type="entry name" value="DNaseIc"/>
    <property type="match status" value="1"/>
</dbReference>
<evidence type="ECO:0000256" key="3">
    <source>
        <dbReference type="PIRNR" id="PIRNR000988"/>
    </source>
</evidence>
<proteinExistence type="inferred from homology"/>
<protein>
    <recommendedName>
        <fullName evidence="3">Deoxyribonuclease</fullName>
    </recommendedName>
</protein>
<name>A0ABM8VVZ8_GIGMA</name>
<evidence type="ECO:0000256" key="2">
    <source>
        <dbReference type="ARBA" id="ARBA00022801"/>
    </source>
</evidence>
<keyword evidence="2 3" id="KW-0378">Hydrolase</keyword>
<dbReference type="PANTHER" id="PTHR11371">
    <property type="entry name" value="DEOXYRIBONUCLEASE"/>
    <property type="match status" value="1"/>
</dbReference>
<dbReference type="InterPro" id="IPR016202">
    <property type="entry name" value="DNase_I"/>
</dbReference>
<comment type="caution">
    <text evidence="4">The sequence shown here is derived from an EMBL/GenBank/DDBJ whole genome shotgun (WGS) entry which is preliminary data.</text>
</comment>
<sequence length="284" mass="33162">MTKKSIIGAFNIKEFGEKKFNNDDVMKIIVKILKRYDIVLCQEVHLSEELIKQLVDKVSTSSIPYSYVSSQPIGRSSYKERYLYLYRSNKWNVLENYAIEKFCNKISRVPYVVRFQNLKKTYIRITLVGCHTHPDNAYDEIKALVNNVYKDIKAKLEKKDRFSFLFNVFYCFGSSCISSNDNEPIIIMGDFNASGSYLNKTKQTELDKILKNNDLMWGIGHSSDTTVASKCNAYDRFVFEIKNKERWIGNTRIFKFDKKLNDKKLSTSVSDHYPIEFELKLDIA</sequence>
<keyword evidence="1 3" id="KW-0540">Nuclease</keyword>
<reference evidence="4 5" key="1">
    <citation type="submission" date="2021-06" db="EMBL/GenBank/DDBJ databases">
        <authorList>
            <person name="Kallberg Y."/>
            <person name="Tangrot J."/>
            <person name="Rosling A."/>
        </authorList>
    </citation>
    <scope>NUCLEOTIDE SEQUENCE [LARGE SCALE GENOMIC DNA]</scope>
    <source>
        <strain evidence="4 5">120-4 pot B 10/14</strain>
    </source>
</reference>
<dbReference type="Proteomes" id="UP000789901">
    <property type="component" value="Unassembled WGS sequence"/>
</dbReference>
<gene>
    <name evidence="4" type="ORF">GMARGA_LOCUS245</name>
</gene>
<keyword evidence="3" id="KW-0255">Endonuclease</keyword>
<dbReference type="PANTHER" id="PTHR11371:SF31">
    <property type="entry name" value="EXTRACELLULAR NUCLEASE"/>
    <property type="match status" value="1"/>
</dbReference>
<organism evidence="4 5">
    <name type="scientific">Gigaspora margarita</name>
    <dbReference type="NCBI Taxonomy" id="4874"/>
    <lineage>
        <taxon>Eukaryota</taxon>
        <taxon>Fungi</taxon>
        <taxon>Fungi incertae sedis</taxon>
        <taxon>Mucoromycota</taxon>
        <taxon>Glomeromycotina</taxon>
        <taxon>Glomeromycetes</taxon>
        <taxon>Diversisporales</taxon>
        <taxon>Gigasporaceae</taxon>
        <taxon>Gigaspora</taxon>
    </lineage>
</organism>
<dbReference type="PIRSF" id="PIRSF000988">
    <property type="entry name" value="DNase_I_euk"/>
    <property type="match status" value="1"/>
</dbReference>